<name>A0ACC2UQC4_9FUNG</name>
<gene>
    <name evidence="1" type="ORF">DSO57_1020491</name>
</gene>
<dbReference type="EMBL" id="QTSX02000096">
    <property type="protein sequence ID" value="KAJ9088706.1"/>
    <property type="molecule type" value="Genomic_DNA"/>
</dbReference>
<reference evidence="1" key="1">
    <citation type="submission" date="2022-04" db="EMBL/GenBank/DDBJ databases">
        <title>Genome of the entomopathogenic fungus Entomophthora muscae.</title>
        <authorList>
            <person name="Elya C."/>
            <person name="Lovett B.R."/>
            <person name="Lee E."/>
            <person name="Macias A.M."/>
            <person name="Hajek A.E."/>
            <person name="De Bivort B.L."/>
            <person name="Kasson M.T."/>
            <person name="De Fine Licht H.H."/>
            <person name="Stajich J.E."/>
        </authorList>
    </citation>
    <scope>NUCLEOTIDE SEQUENCE</scope>
    <source>
        <strain evidence="1">Berkeley</strain>
    </source>
</reference>
<evidence type="ECO:0000313" key="2">
    <source>
        <dbReference type="Proteomes" id="UP001165960"/>
    </source>
</evidence>
<evidence type="ECO:0000313" key="1">
    <source>
        <dbReference type="EMBL" id="KAJ9088706.1"/>
    </source>
</evidence>
<protein>
    <submittedName>
        <fullName evidence="1">Uncharacterized protein</fullName>
    </submittedName>
</protein>
<comment type="caution">
    <text evidence="1">The sequence shown here is derived from an EMBL/GenBank/DDBJ whole genome shotgun (WGS) entry which is preliminary data.</text>
</comment>
<proteinExistence type="predicted"/>
<sequence length="99" mass="10840">MPNCCVVFLTGCLQNLCSGIGLKLCFPKTVNKSQVVRERIPDIDSPTPAKPDQKCIPDIKHIILLKLTQESGDYKASAALVGMDPKYASKTFNKFINIG</sequence>
<organism evidence="1 2">
    <name type="scientific">Entomophthora muscae</name>
    <dbReference type="NCBI Taxonomy" id="34485"/>
    <lineage>
        <taxon>Eukaryota</taxon>
        <taxon>Fungi</taxon>
        <taxon>Fungi incertae sedis</taxon>
        <taxon>Zoopagomycota</taxon>
        <taxon>Entomophthoromycotina</taxon>
        <taxon>Entomophthoromycetes</taxon>
        <taxon>Entomophthorales</taxon>
        <taxon>Entomophthoraceae</taxon>
        <taxon>Entomophthora</taxon>
    </lineage>
</organism>
<keyword evidence="2" id="KW-1185">Reference proteome</keyword>
<dbReference type="Proteomes" id="UP001165960">
    <property type="component" value="Unassembled WGS sequence"/>
</dbReference>
<accession>A0ACC2UQC4</accession>